<dbReference type="InterPro" id="IPR027417">
    <property type="entry name" value="P-loop_NTPase"/>
</dbReference>
<evidence type="ECO:0000313" key="2">
    <source>
        <dbReference type="EMBL" id="CAG8599566.1"/>
    </source>
</evidence>
<dbReference type="Pfam" id="PF01637">
    <property type="entry name" value="ATPase_2"/>
    <property type="match status" value="1"/>
</dbReference>
<dbReference type="AlphaFoldDB" id="A0A9N9CDE7"/>
<protein>
    <submittedName>
        <fullName evidence="2">9590_t:CDS:1</fullName>
    </submittedName>
</protein>
<evidence type="ECO:0000259" key="1">
    <source>
        <dbReference type="Pfam" id="PF01637"/>
    </source>
</evidence>
<dbReference type="GO" id="GO:0005524">
    <property type="term" value="F:ATP binding"/>
    <property type="evidence" value="ECO:0007669"/>
    <property type="project" value="InterPro"/>
</dbReference>
<dbReference type="PANTHER" id="PTHR36168:SF1">
    <property type="entry name" value="ORC1-LIKE AAA ATPASE DOMAIN-CONTAINING PROTEIN"/>
    <property type="match status" value="1"/>
</dbReference>
<keyword evidence="3" id="KW-1185">Reference proteome</keyword>
<evidence type="ECO:0000313" key="3">
    <source>
        <dbReference type="Proteomes" id="UP000789706"/>
    </source>
</evidence>
<dbReference type="Gene3D" id="3.40.50.300">
    <property type="entry name" value="P-loop containing nucleotide triphosphate hydrolases"/>
    <property type="match status" value="1"/>
</dbReference>
<name>A0A9N9CDE7_9GLOM</name>
<dbReference type="Proteomes" id="UP000789706">
    <property type="component" value="Unassembled WGS sequence"/>
</dbReference>
<dbReference type="InterPro" id="IPR011579">
    <property type="entry name" value="ATPase_dom"/>
</dbReference>
<dbReference type="OrthoDB" id="511599at2759"/>
<organism evidence="2 3">
    <name type="scientific">Diversispora eburnea</name>
    <dbReference type="NCBI Taxonomy" id="1213867"/>
    <lineage>
        <taxon>Eukaryota</taxon>
        <taxon>Fungi</taxon>
        <taxon>Fungi incertae sedis</taxon>
        <taxon>Mucoromycota</taxon>
        <taxon>Glomeromycotina</taxon>
        <taxon>Glomeromycetes</taxon>
        <taxon>Diversisporales</taxon>
        <taxon>Diversisporaceae</taxon>
        <taxon>Diversispora</taxon>
    </lineage>
</organism>
<sequence>MEKGTQPKLTVSDDEYIPRPGIINLLKRIFQPSKNHSYYHVVCGEHGTGKTSLFRIVANEVEQGVIYVDIPPNFNKLDDKFGKALNFSFEEDISITLKLKKRIFDKTETMQSYSKWEKAMDVFMRASEVYKAKHGKLPVIIYDNVSRLVHKNSEILDILQDEAKDNADNKKYIAVFDSSEGSVSRRMEYNMQFLVMYKKPIIEIGDLSKEESMKYLTKKCKINKVKAKKLYELVGGHIVTLKSVTDDFIAGQSFENIKTIVFNNIYDNFKKAKINSDQTNYEMAKIIIRALLNSNNVLHVSMLRKLTKVEPNEFLENNVFAYHLRNKTVTFQSHSTECYIQKNANKFIK</sequence>
<gene>
    <name evidence="2" type="ORF">DEBURN_LOCUS9450</name>
</gene>
<dbReference type="EMBL" id="CAJVPK010001832">
    <property type="protein sequence ID" value="CAG8599566.1"/>
    <property type="molecule type" value="Genomic_DNA"/>
</dbReference>
<dbReference type="PANTHER" id="PTHR36168">
    <property type="entry name" value="CHROMOSOME 1, WHOLE GENOME SHOTGUN SEQUENCE"/>
    <property type="match status" value="1"/>
</dbReference>
<dbReference type="SUPFAM" id="SSF52540">
    <property type="entry name" value="P-loop containing nucleoside triphosphate hydrolases"/>
    <property type="match status" value="1"/>
</dbReference>
<accession>A0A9N9CDE7</accession>
<comment type="caution">
    <text evidence="2">The sequence shown here is derived from an EMBL/GenBank/DDBJ whole genome shotgun (WGS) entry which is preliminary data.</text>
</comment>
<proteinExistence type="predicted"/>
<reference evidence="2" key="1">
    <citation type="submission" date="2021-06" db="EMBL/GenBank/DDBJ databases">
        <authorList>
            <person name="Kallberg Y."/>
            <person name="Tangrot J."/>
            <person name="Rosling A."/>
        </authorList>
    </citation>
    <scope>NUCLEOTIDE SEQUENCE</scope>
    <source>
        <strain evidence="2">AZ414A</strain>
    </source>
</reference>
<feature type="domain" description="ATPase" evidence="1">
    <location>
        <begin position="35"/>
        <end position="242"/>
    </location>
</feature>